<keyword evidence="7" id="KW-0378">Hydrolase</keyword>
<keyword evidence="6 14" id="KW-0812">Transmembrane</keyword>
<dbReference type="SUPFAM" id="SSF144091">
    <property type="entry name" value="Rhomboid-like"/>
    <property type="match status" value="1"/>
</dbReference>
<sequence length="286" mass="32233">MINFKEFPPTFDPNTKPPALTIGLIIFTLILCVIRTFTSYNLNSLVLYPRAPLDLNLNSLSFYSMVHTNFFHWICNIFTLLTPLAIFEMRNGTIHTGVTLNLLTVVAGLQYCLAGLLFYPNTGVVGLSGIAFSFMSYMAYQESKFKPIFYTWHFNNMELKIYTIYLPFFIALFFMVLFPSSSFPGHVTGILTGYLLALGYLNKLYPPSHILVSIEKKVSSLINLLGKIVTFYKEDECLILRNNNEYTPMLNQGADIEQGMSNNSGSSNSATFQSETRVLGTRDSTA</sequence>
<dbReference type="GeneID" id="8296996"/>
<evidence type="ECO:0000256" key="1">
    <source>
        <dbReference type="ARBA" id="ARBA00000156"/>
    </source>
</evidence>
<feature type="transmembrane region" description="Helical" evidence="14">
    <location>
        <begin position="161"/>
        <end position="178"/>
    </location>
</feature>
<dbReference type="GO" id="GO:0006508">
    <property type="term" value="P:proteolysis"/>
    <property type="evidence" value="ECO:0007669"/>
    <property type="project" value="UniProtKB-KW"/>
</dbReference>
<evidence type="ECO:0000313" key="16">
    <source>
        <dbReference type="EMBL" id="EER32347.1"/>
    </source>
</evidence>
<evidence type="ECO:0000256" key="7">
    <source>
        <dbReference type="ARBA" id="ARBA00022801"/>
    </source>
</evidence>
<dbReference type="Pfam" id="PF01694">
    <property type="entry name" value="Rhomboid"/>
    <property type="match status" value="1"/>
</dbReference>
<dbReference type="InterPro" id="IPR022764">
    <property type="entry name" value="Peptidase_S54_rhomboid_dom"/>
</dbReference>
<feature type="transmembrane region" description="Helical" evidence="14">
    <location>
        <begin position="20"/>
        <end position="42"/>
    </location>
</feature>
<dbReference type="PANTHER" id="PTHR43066:SF1">
    <property type="entry name" value="RHOMBOID PROTEIN 2"/>
    <property type="match status" value="1"/>
</dbReference>
<proteinExistence type="inferred from homology"/>
<keyword evidence="9 14" id="KW-0472">Membrane</keyword>
<keyword evidence="8 14" id="KW-1133">Transmembrane helix</keyword>
<comment type="subcellular location">
    <subcellularLocation>
        <location evidence="2">Golgi apparatus</location>
        <location evidence="2">cis-Golgi network membrane</location>
        <topology evidence="2">Multi-pass membrane protein</topology>
    </subcellularLocation>
</comment>
<dbReference type="STRING" id="294747.C5MCR7"/>
<accession>C5MCR7</accession>
<dbReference type="AlphaFoldDB" id="C5MCR7"/>
<evidence type="ECO:0000256" key="2">
    <source>
        <dbReference type="ARBA" id="ARBA00004257"/>
    </source>
</evidence>
<dbReference type="HOGENOM" id="CLU_071084_0_0_1"/>
<dbReference type="GO" id="GO:0004252">
    <property type="term" value="F:serine-type endopeptidase activity"/>
    <property type="evidence" value="ECO:0007669"/>
    <property type="project" value="InterPro"/>
</dbReference>
<dbReference type="PANTHER" id="PTHR43066">
    <property type="entry name" value="RHOMBOID-RELATED PROTEIN"/>
    <property type="match status" value="1"/>
</dbReference>
<dbReference type="EC" id="3.4.21.105" evidence="4"/>
<evidence type="ECO:0000256" key="6">
    <source>
        <dbReference type="ARBA" id="ARBA00022692"/>
    </source>
</evidence>
<dbReference type="eggNOG" id="KOG2632">
    <property type="taxonomic scope" value="Eukaryota"/>
</dbReference>
<feature type="transmembrane region" description="Helical" evidence="14">
    <location>
        <begin position="184"/>
        <end position="201"/>
    </location>
</feature>
<dbReference type="GO" id="GO:0016020">
    <property type="term" value="C:membrane"/>
    <property type="evidence" value="ECO:0007669"/>
    <property type="project" value="InterPro"/>
</dbReference>
<evidence type="ECO:0000256" key="4">
    <source>
        <dbReference type="ARBA" id="ARBA00013039"/>
    </source>
</evidence>
<dbReference type="VEuPathDB" id="FungiDB:CTRG_04018"/>
<feature type="transmembrane region" description="Helical" evidence="14">
    <location>
        <begin position="124"/>
        <end position="140"/>
    </location>
</feature>
<dbReference type="RefSeq" id="XP_002549721.1">
    <property type="nucleotide sequence ID" value="XM_002549675.1"/>
</dbReference>
<evidence type="ECO:0000256" key="10">
    <source>
        <dbReference type="ARBA" id="ARBA00037147"/>
    </source>
</evidence>
<feature type="transmembrane region" description="Helical" evidence="14">
    <location>
        <begin position="98"/>
        <end position="118"/>
    </location>
</feature>
<dbReference type="OrthoDB" id="10257275at2759"/>
<protein>
    <recommendedName>
        <fullName evidence="11">Rhomboid-type serine protease 2</fullName>
        <ecNumber evidence="4">3.4.21.105</ecNumber>
    </recommendedName>
    <alternativeName>
        <fullName evidence="12">Rhomboid protein 2</fullName>
    </alternativeName>
</protein>
<dbReference type="EMBL" id="GG692399">
    <property type="protein sequence ID" value="EER32347.1"/>
    <property type="molecule type" value="Genomic_DNA"/>
</dbReference>
<evidence type="ECO:0000256" key="9">
    <source>
        <dbReference type="ARBA" id="ARBA00023136"/>
    </source>
</evidence>
<comment type="catalytic activity">
    <reaction evidence="1">
        <text>Cleaves type-1 transmembrane domains using a catalytic dyad composed of serine and histidine that are contributed by different transmembrane domains.</text>
        <dbReference type="EC" id="3.4.21.105"/>
    </reaction>
</comment>
<evidence type="ECO:0000256" key="3">
    <source>
        <dbReference type="ARBA" id="ARBA00009045"/>
    </source>
</evidence>
<dbReference type="Gene3D" id="1.20.1540.10">
    <property type="entry name" value="Rhomboid-like"/>
    <property type="match status" value="1"/>
</dbReference>
<feature type="transmembrane region" description="Helical" evidence="14">
    <location>
        <begin position="62"/>
        <end position="86"/>
    </location>
</feature>
<evidence type="ECO:0000256" key="5">
    <source>
        <dbReference type="ARBA" id="ARBA00022670"/>
    </source>
</evidence>
<dbReference type="InterPro" id="IPR035952">
    <property type="entry name" value="Rhomboid-like_sf"/>
</dbReference>
<gene>
    <name evidence="16" type="ORF">CTRG_04018</name>
</gene>
<name>C5MCR7_CANTT</name>
<organism evidence="16 17">
    <name type="scientific">Candida tropicalis (strain ATCC MYA-3404 / T1)</name>
    <name type="common">Yeast</name>
    <dbReference type="NCBI Taxonomy" id="294747"/>
    <lineage>
        <taxon>Eukaryota</taxon>
        <taxon>Fungi</taxon>
        <taxon>Dikarya</taxon>
        <taxon>Ascomycota</taxon>
        <taxon>Saccharomycotina</taxon>
        <taxon>Pichiomycetes</taxon>
        <taxon>Debaryomycetaceae</taxon>
        <taxon>Candida/Lodderomyces clade</taxon>
        <taxon>Candida</taxon>
    </lineage>
</organism>
<evidence type="ECO:0000256" key="13">
    <source>
        <dbReference type="SAM" id="MobiDB-lite"/>
    </source>
</evidence>
<dbReference type="Proteomes" id="UP000002037">
    <property type="component" value="Unassembled WGS sequence"/>
</dbReference>
<dbReference type="KEGG" id="ctp:CTRG_04018"/>
<dbReference type="GO" id="GO:0005794">
    <property type="term" value="C:Golgi apparatus"/>
    <property type="evidence" value="ECO:0007669"/>
    <property type="project" value="UniProtKB-SubCell"/>
</dbReference>
<evidence type="ECO:0000256" key="12">
    <source>
        <dbReference type="ARBA" id="ARBA00042081"/>
    </source>
</evidence>
<evidence type="ECO:0000259" key="15">
    <source>
        <dbReference type="Pfam" id="PF01694"/>
    </source>
</evidence>
<evidence type="ECO:0000256" key="14">
    <source>
        <dbReference type="SAM" id="Phobius"/>
    </source>
</evidence>
<evidence type="ECO:0000256" key="8">
    <source>
        <dbReference type="ARBA" id="ARBA00022989"/>
    </source>
</evidence>
<evidence type="ECO:0000256" key="11">
    <source>
        <dbReference type="ARBA" id="ARBA00039804"/>
    </source>
</evidence>
<comment type="similarity">
    <text evidence="3">Belongs to the peptidase S54 family.</text>
</comment>
<keyword evidence="5" id="KW-0645">Protease</keyword>
<comment type="function">
    <text evidence="10">Probable rhomboid-type serine protease that catalyzes intramembrane proteolysis.</text>
</comment>
<keyword evidence="17" id="KW-1185">Reference proteome</keyword>
<reference evidence="16 17" key="1">
    <citation type="journal article" date="2009" name="Nature">
        <title>Evolution of pathogenicity and sexual reproduction in eight Candida genomes.</title>
        <authorList>
            <person name="Butler G."/>
            <person name="Rasmussen M.D."/>
            <person name="Lin M.F."/>
            <person name="Santos M.A."/>
            <person name="Sakthikumar S."/>
            <person name="Munro C.A."/>
            <person name="Rheinbay E."/>
            <person name="Grabherr M."/>
            <person name="Forche A."/>
            <person name="Reedy J.L."/>
            <person name="Agrafioti I."/>
            <person name="Arnaud M.B."/>
            <person name="Bates S."/>
            <person name="Brown A.J."/>
            <person name="Brunke S."/>
            <person name="Costanzo M.C."/>
            <person name="Fitzpatrick D.A."/>
            <person name="de Groot P.W."/>
            <person name="Harris D."/>
            <person name="Hoyer L.L."/>
            <person name="Hube B."/>
            <person name="Klis F.M."/>
            <person name="Kodira C."/>
            <person name="Lennard N."/>
            <person name="Logue M.E."/>
            <person name="Martin R."/>
            <person name="Neiman A.M."/>
            <person name="Nikolaou E."/>
            <person name="Quail M.A."/>
            <person name="Quinn J."/>
            <person name="Santos M.C."/>
            <person name="Schmitzberger F.F."/>
            <person name="Sherlock G."/>
            <person name="Shah P."/>
            <person name="Silverstein K.A."/>
            <person name="Skrzypek M.S."/>
            <person name="Soll D."/>
            <person name="Staggs R."/>
            <person name="Stansfield I."/>
            <person name="Stumpf M.P."/>
            <person name="Sudbery P.E."/>
            <person name="Srikantha T."/>
            <person name="Zeng Q."/>
            <person name="Berman J."/>
            <person name="Berriman M."/>
            <person name="Heitman J."/>
            <person name="Gow N.A."/>
            <person name="Lorenz M.C."/>
            <person name="Birren B.W."/>
            <person name="Kellis M."/>
            <person name="Cuomo C.A."/>
        </authorList>
    </citation>
    <scope>NUCLEOTIDE SEQUENCE [LARGE SCALE GENOMIC DNA]</scope>
    <source>
        <strain evidence="17">ATCC MYA-3404 / T1</strain>
    </source>
</reference>
<evidence type="ECO:0000313" key="17">
    <source>
        <dbReference type="Proteomes" id="UP000002037"/>
    </source>
</evidence>
<feature type="region of interest" description="Disordered" evidence="13">
    <location>
        <begin position="257"/>
        <end position="286"/>
    </location>
</feature>
<feature type="domain" description="Peptidase S54 rhomboid" evidence="15">
    <location>
        <begin position="59"/>
        <end position="201"/>
    </location>
</feature>
<feature type="compositionally biased region" description="Polar residues" evidence="13">
    <location>
        <begin position="270"/>
        <end position="286"/>
    </location>
</feature>